<protein>
    <submittedName>
        <fullName evidence="1">Uncharacterized protein</fullName>
    </submittedName>
</protein>
<evidence type="ECO:0000313" key="2">
    <source>
        <dbReference type="Proteomes" id="UP000283530"/>
    </source>
</evidence>
<sequence length="159" mass="18192">MNITIYRQPFLFGHIKIKSCRPVALQLMSFCNVLPPKLSSVLPQLLPHSLFFAISIYFSASVFYTQFSVRENRPSITNIHPAVEDAEIVLKDQLLKSRASSLEEKIGKDVTRRERQSQYLELRGMGRLHGKEIRCQGRQAALTYRAMHHLSSPPQHSNS</sequence>
<reference evidence="1 2" key="1">
    <citation type="journal article" date="2019" name="Nat. Plants">
        <title>Stout camphor tree genome fills gaps in understanding of flowering plant genome evolution.</title>
        <authorList>
            <person name="Chaw S.M."/>
            <person name="Liu Y.C."/>
            <person name="Wu Y.W."/>
            <person name="Wang H.Y."/>
            <person name="Lin C.I."/>
            <person name="Wu C.S."/>
            <person name="Ke H.M."/>
            <person name="Chang L.Y."/>
            <person name="Hsu C.Y."/>
            <person name="Yang H.T."/>
            <person name="Sudianto E."/>
            <person name="Hsu M.H."/>
            <person name="Wu K.P."/>
            <person name="Wang L.N."/>
            <person name="Leebens-Mack J.H."/>
            <person name="Tsai I.J."/>
        </authorList>
    </citation>
    <scope>NUCLEOTIDE SEQUENCE [LARGE SCALE GENOMIC DNA]</scope>
    <source>
        <strain evidence="2">cv. Chaw 1501</strain>
        <tissue evidence="1">Young leaves</tissue>
    </source>
</reference>
<comment type="caution">
    <text evidence="1">The sequence shown here is derived from an EMBL/GenBank/DDBJ whole genome shotgun (WGS) entry which is preliminary data.</text>
</comment>
<evidence type="ECO:0000313" key="1">
    <source>
        <dbReference type="EMBL" id="RWR91975.1"/>
    </source>
</evidence>
<dbReference type="Proteomes" id="UP000283530">
    <property type="component" value="Unassembled WGS sequence"/>
</dbReference>
<dbReference type="EMBL" id="QPKB01000009">
    <property type="protein sequence ID" value="RWR91975.1"/>
    <property type="molecule type" value="Genomic_DNA"/>
</dbReference>
<organism evidence="1 2">
    <name type="scientific">Cinnamomum micranthum f. kanehirae</name>
    <dbReference type="NCBI Taxonomy" id="337451"/>
    <lineage>
        <taxon>Eukaryota</taxon>
        <taxon>Viridiplantae</taxon>
        <taxon>Streptophyta</taxon>
        <taxon>Embryophyta</taxon>
        <taxon>Tracheophyta</taxon>
        <taxon>Spermatophyta</taxon>
        <taxon>Magnoliopsida</taxon>
        <taxon>Magnoliidae</taxon>
        <taxon>Laurales</taxon>
        <taxon>Lauraceae</taxon>
        <taxon>Cinnamomum</taxon>
    </lineage>
</organism>
<keyword evidence="2" id="KW-1185">Reference proteome</keyword>
<name>A0A3S3P2T7_9MAGN</name>
<gene>
    <name evidence="1" type="ORF">CKAN_02116300</name>
</gene>
<proteinExistence type="predicted"/>
<accession>A0A3S3P2T7</accession>
<dbReference type="OrthoDB" id="10521501at2759"/>
<dbReference type="AlphaFoldDB" id="A0A3S3P2T7"/>